<keyword evidence="3" id="KW-1185">Reference proteome</keyword>
<organism evidence="2 3">
    <name type="scientific">Rhynchospora breviuscula</name>
    <dbReference type="NCBI Taxonomy" id="2022672"/>
    <lineage>
        <taxon>Eukaryota</taxon>
        <taxon>Viridiplantae</taxon>
        <taxon>Streptophyta</taxon>
        <taxon>Embryophyta</taxon>
        <taxon>Tracheophyta</taxon>
        <taxon>Spermatophyta</taxon>
        <taxon>Magnoliopsida</taxon>
        <taxon>Liliopsida</taxon>
        <taxon>Poales</taxon>
        <taxon>Cyperaceae</taxon>
        <taxon>Cyperoideae</taxon>
        <taxon>Rhynchosporeae</taxon>
        <taxon>Rhynchospora</taxon>
    </lineage>
</organism>
<dbReference type="AlphaFoldDB" id="A0A9Q0CKN4"/>
<evidence type="ECO:0000313" key="2">
    <source>
        <dbReference type="EMBL" id="KAJ1695641.1"/>
    </source>
</evidence>
<gene>
    <name evidence="2" type="ORF">LUZ63_012339</name>
</gene>
<dbReference type="EMBL" id="JAMQYH010000003">
    <property type="protein sequence ID" value="KAJ1695641.1"/>
    <property type="molecule type" value="Genomic_DNA"/>
</dbReference>
<name>A0A9Q0CKN4_9POAL</name>
<reference evidence="2" key="1">
    <citation type="journal article" date="2022" name="Cell">
        <title>Repeat-based holocentromeres influence genome architecture and karyotype evolution.</title>
        <authorList>
            <person name="Hofstatter P.G."/>
            <person name="Thangavel G."/>
            <person name="Lux T."/>
            <person name="Neumann P."/>
            <person name="Vondrak T."/>
            <person name="Novak P."/>
            <person name="Zhang M."/>
            <person name="Costa L."/>
            <person name="Castellani M."/>
            <person name="Scott A."/>
            <person name="Toegelov H."/>
            <person name="Fuchs J."/>
            <person name="Mata-Sucre Y."/>
            <person name="Dias Y."/>
            <person name="Vanzela A.L.L."/>
            <person name="Huettel B."/>
            <person name="Almeida C.C.S."/>
            <person name="Simkova H."/>
            <person name="Souza G."/>
            <person name="Pedrosa-Harand A."/>
            <person name="Macas J."/>
            <person name="Mayer K.F.X."/>
            <person name="Houben A."/>
            <person name="Marques A."/>
        </authorList>
    </citation>
    <scope>NUCLEOTIDE SEQUENCE</scope>
    <source>
        <strain evidence="2">RhyBre1mFocal</strain>
    </source>
</reference>
<comment type="caution">
    <text evidence="2">The sequence shown here is derived from an EMBL/GenBank/DDBJ whole genome shotgun (WGS) entry which is preliminary data.</text>
</comment>
<sequence length="168" mass="20025">MNGYFSSNSAYKVLADTGIWSYYYKQLWKIKVPPKVKIFLWLLLQDRLLTQDNFQVRGWPTIHSCTTCQSPVTEIAPHLFIHCTFTHRLWDLIQLLFHLPVLTFTDNIIDFWLNNRVNIEKQWDIIWAAVSWALWKERNARVFSSDASNHYLLLREIAAILDLWEHFA</sequence>
<proteinExistence type="predicted"/>
<feature type="domain" description="Reverse transcriptase zinc-binding" evidence="1">
    <location>
        <begin position="5"/>
        <end position="90"/>
    </location>
</feature>
<dbReference type="Proteomes" id="UP001151287">
    <property type="component" value="Unassembled WGS sequence"/>
</dbReference>
<evidence type="ECO:0000259" key="1">
    <source>
        <dbReference type="Pfam" id="PF13966"/>
    </source>
</evidence>
<evidence type="ECO:0000313" key="3">
    <source>
        <dbReference type="Proteomes" id="UP001151287"/>
    </source>
</evidence>
<dbReference type="OrthoDB" id="675217at2759"/>
<dbReference type="InterPro" id="IPR026960">
    <property type="entry name" value="RVT-Znf"/>
</dbReference>
<dbReference type="Pfam" id="PF13966">
    <property type="entry name" value="zf-RVT"/>
    <property type="match status" value="1"/>
</dbReference>
<accession>A0A9Q0CKN4</accession>
<protein>
    <recommendedName>
        <fullName evidence="1">Reverse transcriptase zinc-binding domain-containing protein</fullName>
    </recommendedName>
</protein>